<keyword evidence="3" id="KW-1185">Reference proteome</keyword>
<dbReference type="AlphaFoldDB" id="A0A916XBB6"/>
<feature type="domain" description="Hedgehog/Intein (Hint)" evidence="1">
    <location>
        <begin position="439"/>
        <end position="573"/>
    </location>
</feature>
<evidence type="ECO:0000313" key="2">
    <source>
        <dbReference type="EMBL" id="GGC60868.1"/>
    </source>
</evidence>
<dbReference type="InterPro" id="IPR036844">
    <property type="entry name" value="Hint_dom_sf"/>
</dbReference>
<gene>
    <name evidence="2" type="ORF">GCM10010994_19370</name>
</gene>
<dbReference type="Pfam" id="PF13403">
    <property type="entry name" value="Hint_2"/>
    <property type="match status" value="1"/>
</dbReference>
<dbReference type="SUPFAM" id="SSF51294">
    <property type="entry name" value="Hedgehog/intein (Hint) domain"/>
    <property type="match status" value="1"/>
</dbReference>
<reference evidence="2" key="2">
    <citation type="submission" date="2020-09" db="EMBL/GenBank/DDBJ databases">
        <authorList>
            <person name="Sun Q."/>
            <person name="Zhou Y."/>
        </authorList>
    </citation>
    <scope>NUCLEOTIDE SEQUENCE</scope>
    <source>
        <strain evidence="2">CGMCC 1.12919</strain>
    </source>
</reference>
<dbReference type="EMBL" id="BMGG01000003">
    <property type="protein sequence ID" value="GGC60868.1"/>
    <property type="molecule type" value="Genomic_DNA"/>
</dbReference>
<evidence type="ECO:0000259" key="1">
    <source>
        <dbReference type="Pfam" id="PF13403"/>
    </source>
</evidence>
<accession>A0A916XBB6</accession>
<proteinExistence type="predicted"/>
<evidence type="ECO:0000313" key="3">
    <source>
        <dbReference type="Proteomes" id="UP000637002"/>
    </source>
</evidence>
<dbReference type="InterPro" id="IPR028992">
    <property type="entry name" value="Hedgehog/Intein_dom"/>
</dbReference>
<dbReference type="Proteomes" id="UP000637002">
    <property type="component" value="Unassembled WGS sequence"/>
</dbReference>
<name>A0A916XBB6_9HYPH</name>
<dbReference type="Gene3D" id="2.170.16.10">
    <property type="entry name" value="Hedgehog/Intein (Hint) domain"/>
    <property type="match status" value="1"/>
</dbReference>
<organism evidence="2 3">
    <name type="scientific">Chelatococcus reniformis</name>
    <dbReference type="NCBI Taxonomy" id="1494448"/>
    <lineage>
        <taxon>Bacteria</taxon>
        <taxon>Pseudomonadati</taxon>
        <taxon>Pseudomonadota</taxon>
        <taxon>Alphaproteobacteria</taxon>
        <taxon>Hyphomicrobiales</taxon>
        <taxon>Chelatococcaceae</taxon>
        <taxon>Chelatococcus</taxon>
    </lineage>
</organism>
<comment type="caution">
    <text evidence="2">The sequence shown here is derived from an EMBL/GenBank/DDBJ whole genome shotgun (WGS) entry which is preliminary data.</text>
</comment>
<sequence>MAQKTWIGGDGNWHVAANWQPAGVPGYNDDVVIDSGNPVATSGVAIESLTVGASATLVVASMNVFNGVTNAGHIDVPNAFLTIINNYSNTGTIDVGVGAQLDLRYVDLVPADLEAIRNDGSISIGYGAALDLGGGVLDLASVGNLGTASGGTIANGRIVDDGSTETNWTGKFDDIIYQGVLNRGELNLDPGTNFTIVNSLTVLGADGQAPGTINADRTIIFDGGVQLDGVILNTSASVQTVNGTLVFGADTVVNLTGGNISMYGDIINQGHINITASRSFAYSLVNEGSIAIAPGASFTRDNLLNNGTITIEGGGTATLSGTLNGDGAVELRDGATVTIGAADAQQTVAIIAGELVLTNAAGFAATIDDFDDAADIINLANVSFDAGDTVTLLAGNVLQITQGEDGSIISLQLDPAGSYGGVPYQLVDDGAGGTDIVATCFCAGTRIATPTGERAVETLAAGDLVLTAEGETRPVLWIGRQTVATAFADPLRTSPVRIAAGALAEGVPARDLHVSPDHAMLLEGVLAQAGALVNGTTIARVAPAEARFTYFHIELADHALVLAEGAPAETFVDNVTRRRFDNYAEYEVLFGESRARMPELELPRVKSARQLPSAVRERLAVQAEALGLIHEAAA</sequence>
<protein>
    <recommendedName>
        <fullName evidence="1">Hedgehog/Intein (Hint) domain-containing protein</fullName>
    </recommendedName>
</protein>
<dbReference type="RefSeq" id="WP_188608946.1">
    <property type="nucleotide sequence ID" value="NZ_BMGG01000003.1"/>
</dbReference>
<reference evidence="2" key="1">
    <citation type="journal article" date="2014" name="Int. J. Syst. Evol. Microbiol.">
        <title>Complete genome sequence of Corynebacterium casei LMG S-19264T (=DSM 44701T), isolated from a smear-ripened cheese.</title>
        <authorList>
            <consortium name="US DOE Joint Genome Institute (JGI-PGF)"/>
            <person name="Walter F."/>
            <person name="Albersmeier A."/>
            <person name="Kalinowski J."/>
            <person name="Ruckert C."/>
        </authorList>
    </citation>
    <scope>NUCLEOTIDE SEQUENCE</scope>
    <source>
        <strain evidence="2">CGMCC 1.12919</strain>
    </source>
</reference>